<evidence type="ECO:0000256" key="12">
    <source>
        <dbReference type="ARBA" id="ARBA00023011"/>
    </source>
</evidence>
<dbReference type="Proteomes" id="UP000001640">
    <property type="component" value="Chromosome 2"/>
</dbReference>
<dbReference type="CDD" id="cd13215">
    <property type="entry name" value="PH-GRAM1_AGT26"/>
    <property type="match status" value="1"/>
</dbReference>
<dbReference type="FunCoup" id="G0VAS8">
    <property type="interactions" value="128"/>
</dbReference>
<dbReference type="InterPro" id="IPR002213">
    <property type="entry name" value="UDP_glucos_trans"/>
</dbReference>
<dbReference type="Pfam" id="PF03033">
    <property type="entry name" value="Glyco_transf_28"/>
    <property type="match status" value="1"/>
</dbReference>
<dbReference type="EMBL" id="HE576753">
    <property type="protein sequence ID" value="CCC68955.1"/>
    <property type="molecule type" value="Genomic_DNA"/>
</dbReference>
<dbReference type="InterPro" id="IPR048065">
    <property type="entry name" value="ATG26_PH_GRAM2"/>
</dbReference>
<dbReference type="FunFam" id="3.40.50.2000:FF:000009">
    <property type="entry name" value="Sterol 3-beta-glucosyltransferase UGT80A2"/>
    <property type="match status" value="1"/>
</dbReference>
<evidence type="ECO:0000313" key="23">
    <source>
        <dbReference type="Proteomes" id="UP000001640"/>
    </source>
</evidence>
<keyword evidence="23" id="KW-1185">Reference proteome</keyword>
<dbReference type="PANTHER" id="PTHR48050">
    <property type="entry name" value="STEROL 3-BETA-GLUCOSYLTRANSFERASE"/>
    <property type="match status" value="1"/>
</dbReference>
<evidence type="ECO:0000256" key="17">
    <source>
        <dbReference type="ARBA" id="ARBA00029843"/>
    </source>
</evidence>
<comment type="similarity">
    <text evidence="3">Belongs to the glycosyltransferase 28 family.</text>
</comment>
<accession>G0VAS8</accession>
<keyword evidence="7" id="KW-0444">Lipid biosynthesis</keyword>
<gene>
    <name evidence="22" type="primary">NCAS0B08710</name>
    <name evidence="22" type="ordered locus">NCAS_0B08710</name>
</gene>
<dbReference type="GO" id="GO:0005975">
    <property type="term" value="P:carbohydrate metabolic process"/>
    <property type="evidence" value="ECO:0007669"/>
    <property type="project" value="InterPro"/>
</dbReference>
<reference evidence="22 23" key="1">
    <citation type="journal article" date="2011" name="Proc. Natl. Acad. Sci. U.S.A.">
        <title>Evolutionary erosion of yeast sex chromosomes by mating-type switching accidents.</title>
        <authorList>
            <person name="Gordon J.L."/>
            <person name="Armisen D."/>
            <person name="Proux-Wera E."/>
            <person name="Oheigeartaigh S.S."/>
            <person name="Byrne K.P."/>
            <person name="Wolfe K.H."/>
        </authorList>
    </citation>
    <scope>NUCLEOTIDE SEQUENCE [LARGE SCALE GENOMIC DNA]</scope>
    <source>
        <strain evidence="23">ATCC 76901 / BCRC 22586 / CBS 4309 / NBRC 1992 / NRRL Y-12630</strain>
    </source>
</reference>
<dbReference type="InterPro" id="IPR011993">
    <property type="entry name" value="PH-like_dom_sf"/>
</dbReference>
<dbReference type="FunFam" id="2.30.29.30:FF:000303">
    <property type="entry name" value="Sterol 3-beta-glucosyltransferase"/>
    <property type="match status" value="1"/>
</dbReference>
<evidence type="ECO:0000256" key="4">
    <source>
        <dbReference type="ARBA" id="ARBA00012650"/>
    </source>
</evidence>
<evidence type="ECO:0000256" key="14">
    <source>
        <dbReference type="ARBA" id="ARBA00023136"/>
    </source>
</evidence>
<dbReference type="SMART" id="SM00233">
    <property type="entry name" value="PH"/>
    <property type="match status" value="1"/>
</dbReference>
<dbReference type="InterPro" id="IPR010610">
    <property type="entry name" value="EryCIII-like_C"/>
</dbReference>
<sequence length="1288" mass="145999">MPLPKNTKEITTCLPETSPILKSADHISKSLSNIKPKRGVTDIPRAMTGTLVRTILPEGKSKSRSKRNSEPKGEEADLAKSKYMMKSIAGLLTTASVYAGLDNIQNADSLAMNSSEIKEDDMANKQEEKEQKSTDEPLAISPDVKVRKPTLFDISIVPKDENDSEKENPEYLSAKRNMIIKKLSEVFTLPQEEKFMEEFPSWILKDVLVQGHLFVTTSHLLFFAYLPKPSGAVKMSGNLYIRSALTGSTRYWGVLKDNLFSLYNSPTDIYFPVLTIDLRNVTKIEVQKSFRSHNPTEYFKIITNEKTFKFIADSVNSATSWCKVLKKQQFSCQNTSNNSISLKIPLSNILELEDQKLVNEASIFVVKALESPETFAVDDYVFMFLDDSGSTLKNLLETRLKELKENNINILYGAEEEEKEEKLEPMNSDDLVKSIPKYIRTENILRQELAKLSLRRLTPQFYVPTAGSLIPQTPNVLSGGLNYLPSPTDYLPSRKNLPLTLASSQNPILDEIRAGPLIKRIRAKSGHWLKKRHQTDDNKIEESIVLENQSDSKLQSNEHKQPLNTDESTTQLNSISIEDQGSEILNDTDSIQSFELKSSPSKKGAVSTWAIHPLKNVTSMWQSTPLHYPNKAIEFTDDDKSLITSEKEVTLSNDRFRRHFILDENEFLISAYYTHLIKNVPMYGKFYIGDEVICYRSLIPGSSTKMILPLRDIETCYKEKGFRFGYFGLVIVIRGYEELFFEFASSLSRDDSEIIILKQVEKFREQQGTKDDDTNICRTESNTQHAKLKFLEDKISAGGYEVPLMLEQNPHFDVKITPNKSYNIGLLTIGSRGDVQPYIALGMGLIKEGHNVTIITHEEFRPFVESHGINFVELAGNPAKLMSLMVEHESMNIGLLREASANFKGWITDLLESSWVACKDLNLDLLIESPSAMVGIHLAEALDIPYFRAFTMPWSRTRAYPHAFIVPDQKKGGNYNYLTHVLFENIFWRGISGQVNKWRVETLGLKKTNLYLLQQNKVPFLYNVSPTIFPPSIDFSEWIKVTGYWFLDEKLNYKPPDDLIAFISKARTLNKKLVYIGFGSIVVSNAKEMTMALVEAVQNAGVYCILNKGWSDRLDKKEDKLEVELPECIFNSGNVPHDWLFPQVDAAVHHGGSGTTGATLRAGIPTVIKPFFGDQFFYASRVEDMGVGIALRKFNTKTFTQALKDVTTDKRMYNKVQEVKKQIAAEDGVKTAINCLYCELEYARSVTEDRRKRTKDPKNPLQSMKSTVSNVVPLDLRSMGLEDSWILL</sequence>
<feature type="compositionally biased region" description="Polar residues" evidence="20">
    <location>
        <begin position="562"/>
        <end position="571"/>
    </location>
</feature>
<evidence type="ECO:0000256" key="3">
    <source>
        <dbReference type="ARBA" id="ARBA00006962"/>
    </source>
</evidence>
<keyword evidence="16" id="KW-0753">Steroid metabolism</keyword>
<proteinExistence type="inferred from homology"/>
<feature type="region of interest" description="Disordered" evidence="20">
    <location>
        <begin position="57"/>
        <end position="78"/>
    </location>
</feature>
<dbReference type="GO" id="GO:0005737">
    <property type="term" value="C:cytoplasm"/>
    <property type="evidence" value="ECO:0007669"/>
    <property type="project" value="UniProtKB-SubCell"/>
</dbReference>
<comment type="catalytic activity">
    <reaction evidence="19">
        <text>a sterol + UDP-alpha-D-glucose = a sterol 3-beta-D-glucoside + UDP + H(+)</text>
        <dbReference type="Rhea" id="RHEA:22724"/>
        <dbReference type="ChEBI" id="CHEBI:15378"/>
        <dbReference type="ChEBI" id="CHEBI:15889"/>
        <dbReference type="ChEBI" id="CHEBI:37424"/>
        <dbReference type="ChEBI" id="CHEBI:58223"/>
        <dbReference type="ChEBI" id="CHEBI:58885"/>
        <dbReference type="EC" id="2.4.1.173"/>
    </reaction>
    <physiologicalReaction direction="left-to-right" evidence="19">
        <dbReference type="Rhea" id="RHEA:22725"/>
    </physiologicalReaction>
</comment>
<keyword evidence="9" id="KW-0808">Transferase</keyword>
<dbReference type="eggNOG" id="KOG1192">
    <property type="taxonomic scope" value="Eukaryota"/>
</dbReference>
<dbReference type="Pfam" id="PF00169">
    <property type="entry name" value="PH"/>
    <property type="match status" value="1"/>
</dbReference>
<dbReference type="Pfam" id="PF02893">
    <property type="entry name" value="GRAM"/>
    <property type="match status" value="1"/>
</dbReference>
<dbReference type="InterPro" id="IPR050426">
    <property type="entry name" value="Glycosyltransferase_28"/>
</dbReference>
<keyword evidence="14" id="KW-0472">Membrane</keyword>
<evidence type="ECO:0000313" key="22">
    <source>
        <dbReference type="EMBL" id="CCC68955.1"/>
    </source>
</evidence>
<evidence type="ECO:0000256" key="7">
    <source>
        <dbReference type="ARBA" id="ARBA00022516"/>
    </source>
</evidence>
<dbReference type="STRING" id="1064592.G0VAS8"/>
<comment type="subcellular location">
    <subcellularLocation>
        <location evidence="2">Cytoplasm</location>
    </subcellularLocation>
    <subcellularLocation>
        <location evidence="1">Membrane</location>
        <topology evidence="1">Peripheral membrane protein</topology>
    </subcellularLocation>
</comment>
<protein>
    <recommendedName>
        <fullName evidence="5">Sterol 3-beta-glucosyltransferase</fullName>
        <ecNumber evidence="4">2.4.1.173</ecNumber>
    </recommendedName>
    <alternativeName>
        <fullName evidence="17">Autophagy-related protein 26</fullName>
    </alternativeName>
</protein>
<dbReference type="Gene3D" id="2.30.29.30">
    <property type="entry name" value="Pleckstrin-homology domain (PH domain)/Phosphotyrosine-binding domain (PTB)"/>
    <property type="match status" value="2"/>
</dbReference>
<feature type="region of interest" description="Disordered" evidence="20">
    <location>
        <begin position="547"/>
        <end position="571"/>
    </location>
</feature>
<name>G0VAS8_NAUCA</name>
<dbReference type="FunFam" id="2.30.29.30:FF:000391">
    <property type="entry name" value="Sterol 3-beta-glucosyltransferase"/>
    <property type="match status" value="1"/>
</dbReference>
<dbReference type="Gene3D" id="3.40.50.2000">
    <property type="entry name" value="Glycogen Phosphorylase B"/>
    <property type="match status" value="2"/>
</dbReference>
<keyword evidence="6" id="KW-0963">Cytoplasm</keyword>
<dbReference type="OMA" id="WRNKTLG"/>
<dbReference type="SUPFAM" id="SSF50729">
    <property type="entry name" value="PH domain-like"/>
    <property type="match status" value="1"/>
</dbReference>
<dbReference type="SMART" id="SM00568">
    <property type="entry name" value="GRAM"/>
    <property type="match status" value="2"/>
</dbReference>
<dbReference type="OrthoDB" id="10261837at2759"/>
<evidence type="ECO:0000256" key="15">
    <source>
        <dbReference type="ARBA" id="ARBA00023166"/>
    </source>
</evidence>
<keyword evidence="12" id="KW-0756">Sterol biosynthesis</keyword>
<dbReference type="InterPro" id="IPR048066">
    <property type="entry name" value="ATG26_PH_GRAM1"/>
</dbReference>
<evidence type="ECO:0000256" key="10">
    <source>
        <dbReference type="ARBA" id="ARBA00022737"/>
    </source>
</evidence>
<dbReference type="PROSITE" id="PS50003">
    <property type="entry name" value="PH_DOMAIN"/>
    <property type="match status" value="1"/>
</dbReference>
<dbReference type="InterPro" id="IPR001849">
    <property type="entry name" value="PH_domain"/>
</dbReference>
<comment type="catalytic activity">
    <reaction evidence="18">
        <text>ergosterol + UDP-alpha-D-glucose = ergosteryl 3-beta-D-glucoside + UDP + H(+)</text>
        <dbReference type="Rhea" id="RHEA:61836"/>
        <dbReference type="ChEBI" id="CHEBI:15378"/>
        <dbReference type="ChEBI" id="CHEBI:16933"/>
        <dbReference type="ChEBI" id="CHEBI:52973"/>
        <dbReference type="ChEBI" id="CHEBI:58223"/>
        <dbReference type="ChEBI" id="CHEBI:58885"/>
    </reaction>
    <physiologicalReaction direction="left-to-right" evidence="18">
        <dbReference type="Rhea" id="RHEA:61837"/>
    </physiologicalReaction>
</comment>
<evidence type="ECO:0000256" key="18">
    <source>
        <dbReference type="ARBA" id="ARBA00047886"/>
    </source>
</evidence>
<evidence type="ECO:0000256" key="16">
    <source>
        <dbReference type="ARBA" id="ARBA00023221"/>
    </source>
</evidence>
<keyword evidence="11" id="KW-0752">Steroid biosynthesis</keyword>
<dbReference type="SUPFAM" id="SSF53756">
    <property type="entry name" value="UDP-Glycosyltransferase/glycogen phosphorylase"/>
    <property type="match status" value="1"/>
</dbReference>
<dbReference type="GO" id="GO:0016906">
    <property type="term" value="F:sterol 3-beta-glucosyltransferase activity"/>
    <property type="evidence" value="ECO:0007669"/>
    <property type="project" value="UniProtKB-EC"/>
</dbReference>
<feature type="region of interest" description="Disordered" evidence="20">
    <location>
        <begin position="119"/>
        <end position="140"/>
    </location>
</feature>
<evidence type="ECO:0000256" key="6">
    <source>
        <dbReference type="ARBA" id="ARBA00022490"/>
    </source>
</evidence>
<dbReference type="GO" id="GO:0016020">
    <property type="term" value="C:membrane"/>
    <property type="evidence" value="ECO:0007669"/>
    <property type="project" value="UniProtKB-SubCell"/>
</dbReference>
<dbReference type="PANTHER" id="PTHR48050:SF25">
    <property type="entry name" value="STEROL 3-BETA-GLUCOSYLTRANSFERASE"/>
    <property type="match status" value="1"/>
</dbReference>
<dbReference type="GO" id="GO:0032120">
    <property type="term" value="P:ascospore-type prospore membrane formation"/>
    <property type="evidence" value="ECO:0007669"/>
    <property type="project" value="EnsemblFungi"/>
</dbReference>
<evidence type="ECO:0000256" key="5">
    <source>
        <dbReference type="ARBA" id="ARBA00017894"/>
    </source>
</evidence>
<organism evidence="22 23">
    <name type="scientific">Naumovozyma castellii</name>
    <name type="common">Yeast</name>
    <name type="synonym">Saccharomyces castellii</name>
    <dbReference type="NCBI Taxonomy" id="27288"/>
    <lineage>
        <taxon>Eukaryota</taxon>
        <taxon>Fungi</taxon>
        <taxon>Dikarya</taxon>
        <taxon>Ascomycota</taxon>
        <taxon>Saccharomycotina</taxon>
        <taxon>Saccharomycetes</taxon>
        <taxon>Saccharomycetales</taxon>
        <taxon>Saccharomycetaceae</taxon>
        <taxon>Naumovozyma</taxon>
    </lineage>
</organism>
<evidence type="ECO:0000256" key="1">
    <source>
        <dbReference type="ARBA" id="ARBA00004170"/>
    </source>
</evidence>
<evidence type="ECO:0000256" key="19">
    <source>
        <dbReference type="ARBA" id="ARBA00049453"/>
    </source>
</evidence>
<dbReference type="EC" id="2.4.1.173" evidence="4"/>
<dbReference type="RefSeq" id="XP_003675325.1">
    <property type="nucleotide sequence ID" value="XM_003675277.1"/>
</dbReference>
<dbReference type="GO" id="GO:0016126">
    <property type="term" value="P:sterol biosynthetic process"/>
    <property type="evidence" value="ECO:0007669"/>
    <property type="project" value="UniProtKB-KW"/>
</dbReference>
<reference key="2">
    <citation type="submission" date="2011-08" db="EMBL/GenBank/DDBJ databases">
        <title>Genome sequence of Naumovozyma castellii.</title>
        <authorList>
            <person name="Gordon J.L."/>
            <person name="Armisen D."/>
            <person name="Proux-Wera E."/>
            <person name="OhEigeartaigh S.S."/>
            <person name="Byrne K.P."/>
            <person name="Wolfe K.H."/>
        </authorList>
    </citation>
    <scope>NUCLEOTIDE SEQUENCE</scope>
    <source>
        <strain>Type strain:CBS 4309</strain>
    </source>
</reference>
<evidence type="ECO:0000256" key="9">
    <source>
        <dbReference type="ARBA" id="ARBA00022679"/>
    </source>
</evidence>
<dbReference type="CDD" id="cd13216">
    <property type="entry name" value="PH-GRAM2_AGT26"/>
    <property type="match status" value="1"/>
</dbReference>
<dbReference type="InParanoid" id="G0VAS8"/>
<dbReference type="FunFam" id="3.40.50.2000:FF:000029">
    <property type="entry name" value="Sterol 3-beta-glucosyltransferase"/>
    <property type="match status" value="1"/>
</dbReference>
<feature type="compositionally biased region" description="Basic and acidic residues" evidence="20">
    <location>
        <begin position="119"/>
        <end position="135"/>
    </location>
</feature>
<evidence type="ECO:0000256" key="11">
    <source>
        <dbReference type="ARBA" id="ARBA00022955"/>
    </source>
</evidence>
<feature type="domain" description="PH" evidence="21">
    <location>
        <begin position="232"/>
        <end position="330"/>
    </location>
</feature>
<evidence type="ECO:0000256" key="2">
    <source>
        <dbReference type="ARBA" id="ARBA00004496"/>
    </source>
</evidence>
<keyword evidence="8" id="KW-0328">Glycosyltransferase</keyword>
<dbReference type="KEGG" id="ncs:NCAS_0B08710"/>
<dbReference type="HOGENOM" id="CLU_000537_6_0_1"/>
<evidence type="ECO:0000256" key="20">
    <source>
        <dbReference type="SAM" id="MobiDB-lite"/>
    </source>
</evidence>
<evidence type="ECO:0000259" key="21">
    <source>
        <dbReference type="PROSITE" id="PS50003"/>
    </source>
</evidence>
<evidence type="ECO:0000256" key="13">
    <source>
        <dbReference type="ARBA" id="ARBA00023098"/>
    </source>
</evidence>
<dbReference type="GeneID" id="96902511"/>
<evidence type="ECO:0000256" key="8">
    <source>
        <dbReference type="ARBA" id="ARBA00022676"/>
    </source>
</evidence>
<keyword evidence="15" id="KW-1207">Sterol metabolism</keyword>
<dbReference type="Pfam" id="PF06722">
    <property type="entry name" value="EryCIII-like_C"/>
    <property type="match status" value="1"/>
</dbReference>
<dbReference type="InterPro" id="IPR004182">
    <property type="entry name" value="GRAM"/>
</dbReference>
<keyword evidence="13" id="KW-0443">Lipid metabolism</keyword>
<dbReference type="InterPro" id="IPR004276">
    <property type="entry name" value="GlycoTrans_28_N"/>
</dbReference>
<dbReference type="CDD" id="cd03784">
    <property type="entry name" value="GT1_Gtf-like"/>
    <property type="match status" value="1"/>
</dbReference>
<keyword evidence="10" id="KW-0677">Repeat</keyword>
<feature type="compositionally biased region" description="Basic and acidic residues" evidence="20">
    <location>
        <begin position="67"/>
        <end position="78"/>
    </location>
</feature>